<proteinExistence type="predicted"/>
<reference evidence="1 2" key="1">
    <citation type="submission" date="2016-02" db="EMBL/GenBank/DDBJ databases">
        <title>Corynebacterium glutamicum N24 whole genome sequencing project.</title>
        <authorList>
            <person name="Matsutani M."/>
            <person name="Nangtapong N."/>
            <person name="Yakushi T."/>
            <person name="Matsushita K."/>
        </authorList>
    </citation>
    <scope>NUCLEOTIDE SEQUENCE [LARGE SCALE GENOMIC DNA]</scope>
    <source>
        <strain evidence="1 2">N24</strain>
    </source>
</reference>
<gene>
    <name evidence="1" type="ORF">N24_0961</name>
</gene>
<sequence>MHVDTDVTVTGERELRIDGYGPCEWLFGADGQWATR</sequence>
<name>A0A160PQG4_9CORY</name>
<dbReference type="AlphaFoldDB" id="A0A160PQG4"/>
<evidence type="ECO:0000313" key="2">
    <source>
        <dbReference type="Proteomes" id="UP000218244"/>
    </source>
</evidence>
<keyword evidence="2" id="KW-1185">Reference proteome</keyword>
<dbReference type="Proteomes" id="UP000218244">
    <property type="component" value="Chromosome"/>
</dbReference>
<accession>A0A160PQG4</accession>
<protein>
    <submittedName>
        <fullName evidence="1">Uncharacterized protein</fullName>
    </submittedName>
</protein>
<organism evidence="1 2">
    <name type="scientific">Corynebacterium suranareeae</name>
    <dbReference type="NCBI Taxonomy" id="2506452"/>
    <lineage>
        <taxon>Bacteria</taxon>
        <taxon>Bacillati</taxon>
        <taxon>Actinomycetota</taxon>
        <taxon>Actinomycetes</taxon>
        <taxon>Mycobacteriales</taxon>
        <taxon>Corynebacteriaceae</taxon>
        <taxon>Corynebacterium</taxon>
    </lineage>
</organism>
<dbReference type="KEGG" id="csur:N24_0961"/>
<evidence type="ECO:0000313" key="1">
    <source>
        <dbReference type="EMBL" id="BAU95223.1"/>
    </source>
</evidence>
<dbReference type="EMBL" id="AP017369">
    <property type="protein sequence ID" value="BAU95223.1"/>
    <property type="molecule type" value="Genomic_DNA"/>
</dbReference>